<dbReference type="SUPFAM" id="SSF54928">
    <property type="entry name" value="RNA-binding domain, RBD"/>
    <property type="match status" value="1"/>
</dbReference>
<feature type="compositionally biased region" description="Basic and acidic residues" evidence="4">
    <location>
        <begin position="142"/>
        <end position="153"/>
    </location>
</feature>
<dbReference type="AlphaFoldDB" id="A0A0V0QU46"/>
<dbReference type="GO" id="GO:0000398">
    <property type="term" value="P:mRNA splicing, via spliceosome"/>
    <property type="evidence" value="ECO:0007669"/>
    <property type="project" value="TreeGrafter"/>
</dbReference>
<dbReference type="PROSITE" id="PS50102">
    <property type="entry name" value="RRM"/>
    <property type="match status" value="1"/>
</dbReference>
<evidence type="ECO:0000256" key="1">
    <source>
        <dbReference type="ARBA" id="ARBA00004123"/>
    </source>
</evidence>
<comment type="subcellular location">
    <subcellularLocation>
        <location evidence="1">Nucleus</location>
    </subcellularLocation>
</comment>
<protein>
    <recommendedName>
        <fullName evidence="5">RRM domain-containing protein</fullName>
    </recommendedName>
</protein>
<feature type="compositionally biased region" description="Low complexity" evidence="4">
    <location>
        <begin position="46"/>
        <end position="59"/>
    </location>
</feature>
<dbReference type="InterPro" id="IPR051183">
    <property type="entry name" value="U1_U11-U12_snRNP_70-35kDa"/>
</dbReference>
<dbReference type="InParanoid" id="A0A0V0QU46"/>
<dbReference type="InterPro" id="IPR000504">
    <property type="entry name" value="RRM_dom"/>
</dbReference>
<dbReference type="Gene3D" id="3.30.70.330">
    <property type="match status" value="1"/>
</dbReference>
<dbReference type="GO" id="GO:0071004">
    <property type="term" value="C:U2-type prespliceosome"/>
    <property type="evidence" value="ECO:0007669"/>
    <property type="project" value="TreeGrafter"/>
</dbReference>
<feature type="compositionally biased region" description="Polar residues" evidence="4">
    <location>
        <begin position="31"/>
        <end position="45"/>
    </location>
</feature>
<evidence type="ECO:0000313" key="6">
    <source>
        <dbReference type="EMBL" id="KRX05429.1"/>
    </source>
</evidence>
<feature type="compositionally biased region" description="Low complexity" evidence="4">
    <location>
        <begin position="84"/>
        <end position="103"/>
    </location>
</feature>
<comment type="caution">
    <text evidence="6">The sequence shown here is derived from an EMBL/GenBank/DDBJ whole genome shotgun (WGS) entry which is preliminary data.</text>
</comment>
<dbReference type="GO" id="GO:0003729">
    <property type="term" value="F:mRNA binding"/>
    <property type="evidence" value="ECO:0007669"/>
    <property type="project" value="TreeGrafter"/>
</dbReference>
<keyword evidence="3" id="KW-0694">RNA-binding</keyword>
<feature type="domain" description="RRM" evidence="5">
    <location>
        <begin position="215"/>
        <end position="293"/>
    </location>
</feature>
<dbReference type="SMART" id="SM00360">
    <property type="entry name" value="RRM"/>
    <property type="match status" value="1"/>
</dbReference>
<organism evidence="6 7">
    <name type="scientific">Pseudocohnilembus persalinus</name>
    <name type="common">Ciliate</name>
    <dbReference type="NCBI Taxonomy" id="266149"/>
    <lineage>
        <taxon>Eukaryota</taxon>
        <taxon>Sar</taxon>
        <taxon>Alveolata</taxon>
        <taxon>Ciliophora</taxon>
        <taxon>Intramacronucleata</taxon>
        <taxon>Oligohymenophorea</taxon>
        <taxon>Scuticociliatia</taxon>
        <taxon>Philasterida</taxon>
        <taxon>Pseudocohnilembidae</taxon>
        <taxon>Pseudocohnilembus</taxon>
    </lineage>
</organism>
<dbReference type="PANTHER" id="PTHR13952">
    <property type="entry name" value="U1 SMALL NUCLEAR RIBONUCLEOPROTEIN 70 KD"/>
    <property type="match status" value="1"/>
</dbReference>
<keyword evidence="7" id="KW-1185">Reference proteome</keyword>
<evidence type="ECO:0000259" key="5">
    <source>
        <dbReference type="PROSITE" id="PS50102"/>
    </source>
</evidence>
<evidence type="ECO:0000256" key="3">
    <source>
        <dbReference type="PROSITE-ProRule" id="PRU00176"/>
    </source>
</evidence>
<feature type="region of interest" description="Disordered" evidence="4">
    <location>
        <begin position="317"/>
        <end position="340"/>
    </location>
</feature>
<sequence>MIGVRKPQRKNKNQQQENKKQWQLELEENYGTKNQNNGQNNAQMTQNKQNDNNNNSQQVDNKKENSKQVNTKDIQNKNGDSQKNLENQINEKNNDNQNQSQQQNKEEENINNNDQEQQEIEDLNIEEIQNDDDESQNSVDLEEQRKKNEEQEAEFQKKFEKKKKYDWLDSDDENFSVSSEEDPEEKLARQKEIEELEKQKEALKIPDVLEDKDIRTVFVQNLNFELQDAEILKFFTSFGRILGSEIPRNEGGMFNKGRAFIEYVTSTEARKAIQEGAGKVLKNRAIDVSLGLTQQTMNLANKKYNQNQKYVDSRFQKFKNKSRSRSRSRDRDRKHKKHRR</sequence>
<name>A0A0V0QU46_PSEPJ</name>
<dbReference type="Proteomes" id="UP000054937">
    <property type="component" value="Unassembled WGS sequence"/>
</dbReference>
<evidence type="ECO:0000256" key="4">
    <source>
        <dbReference type="SAM" id="MobiDB-lite"/>
    </source>
</evidence>
<feature type="compositionally biased region" description="Basic residues" evidence="4">
    <location>
        <begin position="1"/>
        <end position="12"/>
    </location>
</feature>
<dbReference type="PANTHER" id="PTHR13952:SF5">
    <property type="entry name" value="U1 SMALL NUCLEAR RIBONUCLEOPROTEIN 70 KDA"/>
    <property type="match status" value="1"/>
</dbReference>
<feature type="compositionally biased region" description="Acidic residues" evidence="4">
    <location>
        <begin position="116"/>
        <end position="135"/>
    </location>
</feature>
<keyword evidence="2" id="KW-0539">Nucleus</keyword>
<dbReference type="GO" id="GO:0005685">
    <property type="term" value="C:U1 snRNP"/>
    <property type="evidence" value="ECO:0007669"/>
    <property type="project" value="TreeGrafter"/>
</dbReference>
<dbReference type="GO" id="GO:0030619">
    <property type="term" value="F:U1 snRNA binding"/>
    <property type="evidence" value="ECO:0007669"/>
    <property type="project" value="TreeGrafter"/>
</dbReference>
<dbReference type="EMBL" id="LDAU01000108">
    <property type="protein sequence ID" value="KRX05429.1"/>
    <property type="molecule type" value="Genomic_DNA"/>
</dbReference>
<dbReference type="GO" id="GO:0071011">
    <property type="term" value="C:precatalytic spliceosome"/>
    <property type="evidence" value="ECO:0007669"/>
    <property type="project" value="TreeGrafter"/>
</dbReference>
<feature type="region of interest" description="Disordered" evidence="4">
    <location>
        <begin position="1"/>
        <end position="153"/>
    </location>
</feature>
<feature type="compositionally biased region" description="Polar residues" evidence="4">
    <location>
        <begin position="67"/>
        <end position="82"/>
    </location>
</feature>
<dbReference type="InterPro" id="IPR035979">
    <property type="entry name" value="RBD_domain_sf"/>
</dbReference>
<dbReference type="CDD" id="cd00590">
    <property type="entry name" value="RRM_SF"/>
    <property type="match status" value="1"/>
</dbReference>
<dbReference type="Pfam" id="PF00076">
    <property type="entry name" value="RRM_1"/>
    <property type="match status" value="1"/>
</dbReference>
<reference evidence="6 7" key="1">
    <citation type="journal article" date="2015" name="Sci. Rep.">
        <title>Genome of the facultative scuticociliatosis pathogen Pseudocohnilembus persalinus provides insight into its virulence through horizontal gene transfer.</title>
        <authorList>
            <person name="Xiong J."/>
            <person name="Wang G."/>
            <person name="Cheng J."/>
            <person name="Tian M."/>
            <person name="Pan X."/>
            <person name="Warren A."/>
            <person name="Jiang C."/>
            <person name="Yuan D."/>
            <person name="Miao W."/>
        </authorList>
    </citation>
    <scope>NUCLEOTIDE SEQUENCE [LARGE SCALE GENOMIC DNA]</scope>
    <source>
        <strain evidence="6">36N120E</strain>
    </source>
</reference>
<evidence type="ECO:0000313" key="7">
    <source>
        <dbReference type="Proteomes" id="UP000054937"/>
    </source>
</evidence>
<dbReference type="InterPro" id="IPR012677">
    <property type="entry name" value="Nucleotide-bd_a/b_plait_sf"/>
</dbReference>
<accession>A0A0V0QU46</accession>
<gene>
    <name evidence="6" type="ORF">PPERSA_05538</name>
</gene>
<proteinExistence type="predicted"/>
<dbReference type="OrthoDB" id="311587at2759"/>
<evidence type="ECO:0000256" key="2">
    <source>
        <dbReference type="ARBA" id="ARBA00023242"/>
    </source>
</evidence>